<feature type="region of interest" description="Disordered" evidence="1">
    <location>
        <begin position="98"/>
        <end position="188"/>
    </location>
</feature>
<sequence>MRGGTARTGSGLNHGLATAARRTGQCEKKGTAATGHGVDDGRDADWVEEIGHRWMSRTNQPLPTSIPHHPSPASISCPGPCLIHQPVAAALPVTVANRSPHQELPSIPPQASPLIAHHSRRQHTAEKTGKKRTKMKGSGQAGQKKTEREEESGRPREERTEKKNQADRHTVELPPVPARQCSLSRAHS</sequence>
<evidence type="ECO:0000256" key="1">
    <source>
        <dbReference type="SAM" id="MobiDB-lite"/>
    </source>
</evidence>
<feature type="compositionally biased region" description="Basic and acidic residues" evidence="1">
    <location>
        <begin position="144"/>
        <end position="171"/>
    </location>
</feature>
<evidence type="ECO:0000313" key="3">
    <source>
        <dbReference type="Proteomes" id="UP001457282"/>
    </source>
</evidence>
<feature type="region of interest" description="Disordered" evidence="1">
    <location>
        <begin position="1"/>
        <end position="43"/>
    </location>
</feature>
<accession>A0AAW1WCT8</accession>
<reference evidence="2 3" key="1">
    <citation type="journal article" date="2023" name="G3 (Bethesda)">
        <title>A chromosome-length genome assembly and annotation of blackberry (Rubus argutus, cv. 'Hillquist').</title>
        <authorList>
            <person name="Bruna T."/>
            <person name="Aryal R."/>
            <person name="Dudchenko O."/>
            <person name="Sargent D.J."/>
            <person name="Mead D."/>
            <person name="Buti M."/>
            <person name="Cavallini A."/>
            <person name="Hytonen T."/>
            <person name="Andres J."/>
            <person name="Pham M."/>
            <person name="Weisz D."/>
            <person name="Mascagni F."/>
            <person name="Usai G."/>
            <person name="Natali L."/>
            <person name="Bassil N."/>
            <person name="Fernandez G.E."/>
            <person name="Lomsadze A."/>
            <person name="Armour M."/>
            <person name="Olukolu B."/>
            <person name="Poorten T."/>
            <person name="Britton C."/>
            <person name="Davik J."/>
            <person name="Ashrafi H."/>
            <person name="Aiden E.L."/>
            <person name="Borodovsky M."/>
            <person name="Worthington M."/>
        </authorList>
    </citation>
    <scope>NUCLEOTIDE SEQUENCE [LARGE SCALE GENOMIC DNA]</scope>
    <source>
        <strain evidence="2">PI 553951</strain>
    </source>
</reference>
<organism evidence="2 3">
    <name type="scientific">Rubus argutus</name>
    <name type="common">Southern blackberry</name>
    <dbReference type="NCBI Taxonomy" id="59490"/>
    <lineage>
        <taxon>Eukaryota</taxon>
        <taxon>Viridiplantae</taxon>
        <taxon>Streptophyta</taxon>
        <taxon>Embryophyta</taxon>
        <taxon>Tracheophyta</taxon>
        <taxon>Spermatophyta</taxon>
        <taxon>Magnoliopsida</taxon>
        <taxon>eudicotyledons</taxon>
        <taxon>Gunneridae</taxon>
        <taxon>Pentapetalae</taxon>
        <taxon>rosids</taxon>
        <taxon>fabids</taxon>
        <taxon>Rosales</taxon>
        <taxon>Rosaceae</taxon>
        <taxon>Rosoideae</taxon>
        <taxon>Rosoideae incertae sedis</taxon>
        <taxon>Rubus</taxon>
    </lineage>
</organism>
<name>A0AAW1WCT8_RUBAR</name>
<evidence type="ECO:0000313" key="2">
    <source>
        <dbReference type="EMBL" id="KAK9922287.1"/>
    </source>
</evidence>
<dbReference type="EMBL" id="JBEDUW010000006">
    <property type="protein sequence ID" value="KAK9922287.1"/>
    <property type="molecule type" value="Genomic_DNA"/>
</dbReference>
<gene>
    <name evidence="2" type="ORF">M0R45_030758</name>
</gene>
<dbReference type="Proteomes" id="UP001457282">
    <property type="component" value="Unassembled WGS sequence"/>
</dbReference>
<proteinExistence type="predicted"/>
<protein>
    <submittedName>
        <fullName evidence="2">Uncharacterized protein</fullName>
    </submittedName>
</protein>
<keyword evidence="3" id="KW-1185">Reference proteome</keyword>
<dbReference type="AlphaFoldDB" id="A0AAW1WCT8"/>
<comment type="caution">
    <text evidence="2">The sequence shown here is derived from an EMBL/GenBank/DDBJ whole genome shotgun (WGS) entry which is preliminary data.</text>
</comment>